<sequence>MQPTADGNCWIRCIKGDHTITLVSTTGDVITIVTCTTEVFDILSLPNQLLVTCTDKCIRQMVMNKGKYTLSKSKWIDTDPLNPICVCVTSNGDILVTLTDKTSSSIEPNSTSVLVRYSSKGKKLARAHKDGHGQDLFFIPGNISTSNTGTVAVVNGTSIAPHAGNLVVLDNSLNLTHRYIWHGLAVPAEDQLPNITEDFKVTAVLFNHLGLLIISELYSRTVQLLDPKCNLLKVLVTDLQDYPRSLALHADGDLWVGLRMEQLMCTNTRVISHLRRHNKSKYDSKTCTAVTLDLEHLCGFFREFITSETVSCLF</sequence>
<keyword evidence="2" id="KW-1185">Reference proteome</keyword>
<proteinExistence type="predicted"/>
<protein>
    <submittedName>
        <fullName evidence="1">Uncharacterized protein</fullName>
    </submittedName>
</protein>
<accession>A0A210Q4B5</accession>
<dbReference type="InterPro" id="IPR011042">
    <property type="entry name" value="6-blade_b-propeller_TolB-like"/>
</dbReference>
<name>A0A210Q4B5_MIZYE</name>
<organism evidence="1 2">
    <name type="scientific">Mizuhopecten yessoensis</name>
    <name type="common">Japanese scallop</name>
    <name type="synonym">Patinopecten yessoensis</name>
    <dbReference type="NCBI Taxonomy" id="6573"/>
    <lineage>
        <taxon>Eukaryota</taxon>
        <taxon>Metazoa</taxon>
        <taxon>Spiralia</taxon>
        <taxon>Lophotrochozoa</taxon>
        <taxon>Mollusca</taxon>
        <taxon>Bivalvia</taxon>
        <taxon>Autobranchia</taxon>
        <taxon>Pteriomorphia</taxon>
        <taxon>Pectinida</taxon>
        <taxon>Pectinoidea</taxon>
        <taxon>Pectinidae</taxon>
        <taxon>Mizuhopecten</taxon>
    </lineage>
</organism>
<dbReference type="Gene3D" id="2.120.10.30">
    <property type="entry name" value="TolB, C-terminal domain"/>
    <property type="match status" value="1"/>
</dbReference>
<dbReference type="AlphaFoldDB" id="A0A210Q4B5"/>
<comment type="caution">
    <text evidence="1">The sequence shown here is derived from an EMBL/GenBank/DDBJ whole genome shotgun (WGS) entry which is preliminary data.</text>
</comment>
<evidence type="ECO:0000313" key="2">
    <source>
        <dbReference type="Proteomes" id="UP000242188"/>
    </source>
</evidence>
<reference evidence="1 2" key="1">
    <citation type="journal article" date="2017" name="Nat. Ecol. Evol.">
        <title>Scallop genome provides insights into evolution of bilaterian karyotype and development.</title>
        <authorList>
            <person name="Wang S."/>
            <person name="Zhang J."/>
            <person name="Jiao W."/>
            <person name="Li J."/>
            <person name="Xun X."/>
            <person name="Sun Y."/>
            <person name="Guo X."/>
            <person name="Huan P."/>
            <person name="Dong B."/>
            <person name="Zhang L."/>
            <person name="Hu X."/>
            <person name="Sun X."/>
            <person name="Wang J."/>
            <person name="Zhao C."/>
            <person name="Wang Y."/>
            <person name="Wang D."/>
            <person name="Huang X."/>
            <person name="Wang R."/>
            <person name="Lv J."/>
            <person name="Li Y."/>
            <person name="Zhang Z."/>
            <person name="Liu B."/>
            <person name="Lu W."/>
            <person name="Hui Y."/>
            <person name="Liang J."/>
            <person name="Zhou Z."/>
            <person name="Hou R."/>
            <person name="Li X."/>
            <person name="Liu Y."/>
            <person name="Li H."/>
            <person name="Ning X."/>
            <person name="Lin Y."/>
            <person name="Zhao L."/>
            <person name="Xing Q."/>
            <person name="Dou J."/>
            <person name="Li Y."/>
            <person name="Mao J."/>
            <person name="Guo H."/>
            <person name="Dou H."/>
            <person name="Li T."/>
            <person name="Mu C."/>
            <person name="Jiang W."/>
            <person name="Fu Q."/>
            <person name="Fu X."/>
            <person name="Miao Y."/>
            <person name="Liu J."/>
            <person name="Yu Q."/>
            <person name="Li R."/>
            <person name="Liao H."/>
            <person name="Li X."/>
            <person name="Kong Y."/>
            <person name="Jiang Z."/>
            <person name="Chourrout D."/>
            <person name="Li R."/>
            <person name="Bao Z."/>
        </authorList>
    </citation>
    <scope>NUCLEOTIDE SEQUENCE [LARGE SCALE GENOMIC DNA]</scope>
    <source>
        <strain evidence="1 2">PY_sf001</strain>
    </source>
</reference>
<gene>
    <name evidence="1" type="ORF">KP79_PYT11227</name>
</gene>
<evidence type="ECO:0000313" key="1">
    <source>
        <dbReference type="EMBL" id="OWF43583.1"/>
    </source>
</evidence>
<dbReference type="EMBL" id="NEDP02005055">
    <property type="protein sequence ID" value="OWF43583.1"/>
    <property type="molecule type" value="Genomic_DNA"/>
</dbReference>
<dbReference type="Proteomes" id="UP000242188">
    <property type="component" value="Unassembled WGS sequence"/>
</dbReference>
<dbReference type="SUPFAM" id="SSF63829">
    <property type="entry name" value="Calcium-dependent phosphotriesterase"/>
    <property type="match status" value="1"/>
</dbReference>